<keyword evidence="2" id="KW-0808">Transferase</keyword>
<organism evidence="2 3">
    <name type="scientific">Comamonas endophytica</name>
    <dbReference type="NCBI Taxonomy" id="2949090"/>
    <lineage>
        <taxon>Bacteria</taxon>
        <taxon>Pseudomonadati</taxon>
        <taxon>Pseudomonadota</taxon>
        <taxon>Betaproteobacteria</taxon>
        <taxon>Burkholderiales</taxon>
        <taxon>Comamonadaceae</taxon>
        <taxon>Comamonas</taxon>
    </lineage>
</organism>
<dbReference type="Proteomes" id="UP001162800">
    <property type="component" value="Chromosome"/>
</dbReference>
<keyword evidence="2" id="KW-0418">Kinase</keyword>
<feature type="compositionally biased region" description="Basic and acidic residues" evidence="1">
    <location>
        <begin position="9"/>
        <end position="31"/>
    </location>
</feature>
<dbReference type="RefSeq" id="WP_231043312.1">
    <property type="nucleotide sequence ID" value="NZ_CP106881.1"/>
</dbReference>
<evidence type="ECO:0000256" key="1">
    <source>
        <dbReference type="SAM" id="MobiDB-lite"/>
    </source>
</evidence>
<accession>A0ABY6GCL6</accession>
<dbReference type="GO" id="GO:0004674">
    <property type="term" value="F:protein serine/threonine kinase activity"/>
    <property type="evidence" value="ECO:0007669"/>
    <property type="project" value="UniProtKB-KW"/>
</dbReference>
<proteinExistence type="predicted"/>
<feature type="region of interest" description="Disordered" evidence="1">
    <location>
        <begin position="1"/>
        <end position="31"/>
    </location>
</feature>
<name>A0ABY6GCL6_9BURK</name>
<evidence type="ECO:0000313" key="3">
    <source>
        <dbReference type="Proteomes" id="UP001162800"/>
    </source>
</evidence>
<evidence type="ECO:0000313" key="2">
    <source>
        <dbReference type="EMBL" id="UYG52827.1"/>
    </source>
</evidence>
<protein>
    <submittedName>
        <fullName evidence="2">Serine/threonine protein kinase</fullName>
    </submittedName>
</protein>
<keyword evidence="3" id="KW-1185">Reference proteome</keyword>
<feature type="region of interest" description="Disordered" evidence="1">
    <location>
        <begin position="49"/>
        <end position="114"/>
    </location>
</feature>
<sequence length="114" mass="12247">MRTPITPEEAGKPHLDRSEDANADLPEGKDINDYLSAETDVADTLDEVSAHRFDDLPQDGPLNFDDGTDMGHPRGNTARDGGTWEAEGGDSGDLKPPSEVLSDSNGPSERKDAR</sequence>
<dbReference type="EMBL" id="CP106881">
    <property type="protein sequence ID" value="UYG52827.1"/>
    <property type="molecule type" value="Genomic_DNA"/>
</dbReference>
<reference evidence="2" key="1">
    <citation type="submission" date="2022-09" db="EMBL/GenBank/DDBJ databases">
        <title>The complete genome of Acidovorax sp. 5MLIR.</title>
        <authorList>
            <person name="Liu L."/>
            <person name="Yue J."/>
            <person name="Yang F."/>
            <person name="Yuan J."/>
            <person name="Li L."/>
        </authorList>
    </citation>
    <scope>NUCLEOTIDE SEQUENCE</scope>
    <source>
        <strain evidence="2">5MLIR</strain>
    </source>
</reference>
<keyword evidence="2" id="KW-0723">Serine/threonine-protein kinase</keyword>
<gene>
    <name evidence="2" type="ORF">M9799_06195</name>
</gene>